<protein>
    <submittedName>
        <fullName evidence="3">Uncharacterized protein</fullName>
    </submittedName>
</protein>
<reference evidence="3 4" key="1">
    <citation type="submission" date="2017-03" db="EMBL/GenBank/DDBJ databases">
        <title>An alternative strategy for trypanosome survival in the mammalian bloodstream revealed through genome and transcriptome analysis of the ubiquitous bovine parasite Trypanosoma (Megatrypanum) theileri.</title>
        <authorList>
            <person name="Kelly S."/>
            <person name="Ivens A."/>
            <person name="Mott A."/>
            <person name="O'Neill E."/>
            <person name="Emms D."/>
            <person name="Macleod O."/>
            <person name="Voorheis P."/>
            <person name="Matthews J."/>
            <person name="Matthews K."/>
            <person name="Carrington M."/>
        </authorList>
    </citation>
    <scope>NUCLEOTIDE SEQUENCE [LARGE SCALE GENOMIC DNA]</scope>
    <source>
        <strain evidence="3">Edinburgh</strain>
    </source>
</reference>
<gene>
    <name evidence="3" type="ORF">TM35_000301450</name>
</gene>
<proteinExistence type="predicted"/>
<dbReference type="EMBL" id="NBCO01000030">
    <property type="protein sequence ID" value="ORC86105.1"/>
    <property type="molecule type" value="Genomic_DNA"/>
</dbReference>
<comment type="caution">
    <text evidence="3">The sequence shown here is derived from an EMBL/GenBank/DDBJ whole genome shotgun (WGS) entry which is preliminary data.</text>
</comment>
<evidence type="ECO:0000256" key="1">
    <source>
        <dbReference type="SAM" id="Coils"/>
    </source>
</evidence>
<feature type="compositionally biased region" description="Polar residues" evidence="2">
    <location>
        <begin position="375"/>
        <end position="385"/>
    </location>
</feature>
<organism evidence="3 4">
    <name type="scientific">Trypanosoma theileri</name>
    <dbReference type="NCBI Taxonomy" id="67003"/>
    <lineage>
        <taxon>Eukaryota</taxon>
        <taxon>Discoba</taxon>
        <taxon>Euglenozoa</taxon>
        <taxon>Kinetoplastea</taxon>
        <taxon>Metakinetoplastina</taxon>
        <taxon>Trypanosomatida</taxon>
        <taxon>Trypanosomatidae</taxon>
        <taxon>Trypanosoma</taxon>
    </lineage>
</organism>
<evidence type="ECO:0000256" key="2">
    <source>
        <dbReference type="SAM" id="MobiDB-lite"/>
    </source>
</evidence>
<dbReference type="Proteomes" id="UP000192257">
    <property type="component" value="Unassembled WGS sequence"/>
</dbReference>
<feature type="coiled-coil region" evidence="1">
    <location>
        <begin position="74"/>
        <end position="101"/>
    </location>
</feature>
<dbReference type="RefSeq" id="XP_028880171.1">
    <property type="nucleotide sequence ID" value="XM_029028468.1"/>
</dbReference>
<dbReference type="VEuPathDB" id="TriTrypDB:TM35_000301450"/>
<accession>A0A1X0NN14</accession>
<sequence length="414" mass="46907">MSKSVAPARSGPTRRYAATVEKGENAWRREWSGFMSNVNLKELRKGGGVVLPKAADLEVAAEGEVGHNFSYLFASPAEKKAARLEKQREEEEKQRKRMLEKSKVTDPLAHLSKHERAVYEAQKRGLNTDGMSRKELRQFLHLTISKEQQEAEKHQEEFRPHELMDEKLQWYQQGPHPIDIIAEKLVVRKATKKGKQLGLRYNYYMPHPSWLAKREQRRRERLLVGLGRRYIFDDTGKMLDAFAPESHIVSMSGIHIPEDNEKKEKNNEKEVKEQEDVGMMEMETHIQNTSIERKDNAGVCTRTTTTTTTIVPTSTPLIGSDILVDPRKACTSFVRAVVKDRNVADAIRNANITTSYISSSLVMGPSIGAEDLPNGPNTAASTANTGMERKRVRETPARKAKVVEKRSKMASFEP</sequence>
<feature type="compositionally biased region" description="Basic and acidic residues" evidence="2">
    <location>
        <begin position="387"/>
        <end position="407"/>
    </location>
</feature>
<dbReference type="AlphaFoldDB" id="A0A1X0NN14"/>
<evidence type="ECO:0000313" key="4">
    <source>
        <dbReference type="Proteomes" id="UP000192257"/>
    </source>
</evidence>
<keyword evidence="1" id="KW-0175">Coiled coil</keyword>
<dbReference type="OrthoDB" id="265807at2759"/>
<feature type="region of interest" description="Disordered" evidence="2">
    <location>
        <begin position="368"/>
        <end position="414"/>
    </location>
</feature>
<keyword evidence="4" id="KW-1185">Reference proteome</keyword>
<evidence type="ECO:0000313" key="3">
    <source>
        <dbReference type="EMBL" id="ORC86105.1"/>
    </source>
</evidence>
<name>A0A1X0NN14_9TRYP</name>
<dbReference type="GeneID" id="39988248"/>